<evidence type="ECO:0000313" key="2">
    <source>
        <dbReference type="EMBL" id="ACU76153.1"/>
    </source>
</evidence>
<feature type="compositionally biased region" description="Polar residues" evidence="1">
    <location>
        <begin position="236"/>
        <end position="250"/>
    </location>
</feature>
<dbReference type="KEGG" id="cai:Caci_7324"/>
<accession>C7Q8G5</accession>
<dbReference type="InParanoid" id="C7Q8G5"/>
<dbReference type="RefSeq" id="WP_015795881.1">
    <property type="nucleotide sequence ID" value="NC_013131.1"/>
</dbReference>
<organism evidence="2 3">
    <name type="scientific">Catenulispora acidiphila (strain DSM 44928 / JCM 14897 / NBRC 102108 / NRRL B-24433 / ID139908)</name>
    <dbReference type="NCBI Taxonomy" id="479433"/>
    <lineage>
        <taxon>Bacteria</taxon>
        <taxon>Bacillati</taxon>
        <taxon>Actinomycetota</taxon>
        <taxon>Actinomycetes</taxon>
        <taxon>Catenulisporales</taxon>
        <taxon>Catenulisporaceae</taxon>
        <taxon>Catenulispora</taxon>
    </lineage>
</organism>
<dbReference type="EMBL" id="CP001700">
    <property type="protein sequence ID" value="ACU76153.1"/>
    <property type="molecule type" value="Genomic_DNA"/>
</dbReference>
<dbReference type="AlphaFoldDB" id="C7Q8G5"/>
<evidence type="ECO:0000313" key="3">
    <source>
        <dbReference type="Proteomes" id="UP000000851"/>
    </source>
</evidence>
<sequence>MPNIVITEDSDWRKRFRALHQKEGAWREGFYTILGSELCQLWEITESMTPEEVCKQFSTALDLLLPSCPYPAKSNTYPDPEEAVQRSLRVTYNTANVPKLRDYDLPERRHWLEHDVPEAFRITESSSEGWLRTAQKTFLPLIEKELIAKGIILKTSGVEPSDEPQVGVEVEQAVGTPKVAESTAADETISTIAVADPATDDATESKAKPGRRHRKLVLAPAAVAIGLAVYAALPDTSPSTRGQSTPSFGATTVADPNGNPVGSMLGLTVTGVGSLDSTSFVFPASDTSQAHGVVSQINAFGYPNIAQELSAGAYNYGNTLISLKIDDNVPSPVAIYNIRVVSRQVVPTPSGLFVVEPASEPSTDQAAFDLDATTPKPQYYASGAFQGDFFDRAFGVDPQDGHTLNIFLKASKASYTYQLAIDYEVVGRRYTQMIPGSFQTAASLCDRANGSPYTDIYQWGTDSNPQGFTSVSATSVCS</sequence>
<feature type="region of interest" description="Disordered" evidence="1">
    <location>
        <begin position="235"/>
        <end position="255"/>
    </location>
</feature>
<dbReference type="OrthoDB" id="5116822at2"/>
<dbReference type="Proteomes" id="UP000000851">
    <property type="component" value="Chromosome"/>
</dbReference>
<reference evidence="2 3" key="1">
    <citation type="journal article" date="2009" name="Stand. Genomic Sci.">
        <title>Complete genome sequence of Catenulispora acidiphila type strain (ID 139908).</title>
        <authorList>
            <person name="Copeland A."/>
            <person name="Lapidus A."/>
            <person name="Glavina Del Rio T."/>
            <person name="Nolan M."/>
            <person name="Lucas S."/>
            <person name="Chen F."/>
            <person name="Tice H."/>
            <person name="Cheng J.F."/>
            <person name="Bruce D."/>
            <person name="Goodwin L."/>
            <person name="Pitluck S."/>
            <person name="Mikhailova N."/>
            <person name="Pati A."/>
            <person name="Ivanova N."/>
            <person name="Mavromatis K."/>
            <person name="Chen A."/>
            <person name="Palaniappan K."/>
            <person name="Chain P."/>
            <person name="Land M."/>
            <person name="Hauser L."/>
            <person name="Chang Y.J."/>
            <person name="Jeffries C.D."/>
            <person name="Chertkov O."/>
            <person name="Brettin T."/>
            <person name="Detter J.C."/>
            <person name="Han C."/>
            <person name="Ali Z."/>
            <person name="Tindall B.J."/>
            <person name="Goker M."/>
            <person name="Bristow J."/>
            <person name="Eisen J.A."/>
            <person name="Markowitz V."/>
            <person name="Hugenholtz P."/>
            <person name="Kyrpides N.C."/>
            <person name="Klenk H.P."/>
        </authorList>
    </citation>
    <scope>NUCLEOTIDE SEQUENCE [LARGE SCALE GENOMIC DNA]</scope>
    <source>
        <strain evidence="3">DSM 44928 / JCM 14897 / NBRC 102108 / NRRL B-24433 / ID139908</strain>
    </source>
</reference>
<proteinExistence type="predicted"/>
<protein>
    <submittedName>
        <fullName evidence="2">Uncharacterized protein</fullName>
    </submittedName>
</protein>
<keyword evidence="3" id="KW-1185">Reference proteome</keyword>
<gene>
    <name evidence="2" type="ordered locus">Caci_7324</name>
</gene>
<evidence type="ECO:0000256" key="1">
    <source>
        <dbReference type="SAM" id="MobiDB-lite"/>
    </source>
</evidence>
<name>C7Q8G5_CATAD</name>
<dbReference type="HOGENOM" id="CLU_570734_0_0_11"/>